<dbReference type="InterPro" id="IPR015940">
    <property type="entry name" value="UBA"/>
</dbReference>
<comment type="subcellular location">
    <subcellularLocation>
        <location evidence="2">Cytoplasm</location>
    </subcellularLocation>
    <subcellularLocation>
        <location evidence="1">Nucleus</location>
    </subcellularLocation>
</comment>
<organism evidence="10 11">
    <name type="scientific">Diploptera punctata</name>
    <name type="common">Pacific beetle cockroach</name>
    <dbReference type="NCBI Taxonomy" id="6984"/>
    <lineage>
        <taxon>Eukaryota</taxon>
        <taxon>Metazoa</taxon>
        <taxon>Ecdysozoa</taxon>
        <taxon>Arthropoda</taxon>
        <taxon>Hexapoda</taxon>
        <taxon>Insecta</taxon>
        <taxon>Pterygota</taxon>
        <taxon>Neoptera</taxon>
        <taxon>Polyneoptera</taxon>
        <taxon>Dictyoptera</taxon>
        <taxon>Blattodea</taxon>
        <taxon>Blaberoidea</taxon>
        <taxon>Blaberidae</taxon>
        <taxon>Diplopterinae</taxon>
        <taxon>Diploptera</taxon>
    </lineage>
</organism>
<accession>A0AAD8EP05</accession>
<evidence type="ECO:0000313" key="10">
    <source>
        <dbReference type="EMBL" id="KAJ9597176.1"/>
    </source>
</evidence>
<protein>
    <recommendedName>
        <fullName evidence="9">UBA domain-containing protein</fullName>
    </recommendedName>
</protein>
<feature type="compositionally biased region" description="Basic and acidic residues" evidence="8">
    <location>
        <begin position="17"/>
        <end position="39"/>
    </location>
</feature>
<dbReference type="GO" id="GO:0005737">
    <property type="term" value="C:cytoplasm"/>
    <property type="evidence" value="ECO:0007669"/>
    <property type="project" value="UniProtKB-SubCell"/>
</dbReference>
<dbReference type="Pfam" id="PF16577">
    <property type="entry name" value="UBA_5"/>
    <property type="match status" value="1"/>
</dbReference>
<dbReference type="EMBL" id="JASPKZ010001681">
    <property type="protein sequence ID" value="KAJ9597176.1"/>
    <property type="molecule type" value="Genomic_DNA"/>
</dbReference>
<evidence type="ECO:0000256" key="6">
    <source>
        <dbReference type="ARBA" id="ARBA00022833"/>
    </source>
</evidence>
<evidence type="ECO:0000256" key="1">
    <source>
        <dbReference type="ARBA" id="ARBA00004123"/>
    </source>
</evidence>
<gene>
    <name evidence="10" type="ORF">L9F63_026936</name>
</gene>
<keyword evidence="3" id="KW-0963">Cytoplasm</keyword>
<dbReference type="GO" id="GO:0005634">
    <property type="term" value="C:nucleus"/>
    <property type="evidence" value="ECO:0007669"/>
    <property type="project" value="UniProtKB-SubCell"/>
</dbReference>
<dbReference type="Proteomes" id="UP001233999">
    <property type="component" value="Unassembled WGS sequence"/>
</dbReference>
<keyword evidence="5" id="KW-0863">Zinc-finger</keyword>
<keyword evidence="11" id="KW-1185">Reference proteome</keyword>
<evidence type="ECO:0000256" key="3">
    <source>
        <dbReference type="ARBA" id="ARBA00022490"/>
    </source>
</evidence>
<dbReference type="SMART" id="SM00165">
    <property type="entry name" value="UBA"/>
    <property type="match status" value="1"/>
</dbReference>
<dbReference type="InterPro" id="IPR033741">
    <property type="entry name" value="SQSTM_UBA"/>
</dbReference>
<evidence type="ECO:0000256" key="5">
    <source>
        <dbReference type="ARBA" id="ARBA00022771"/>
    </source>
</evidence>
<evidence type="ECO:0000256" key="2">
    <source>
        <dbReference type="ARBA" id="ARBA00004496"/>
    </source>
</evidence>
<dbReference type="CDD" id="cd14320">
    <property type="entry name" value="UBA_SQSTM"/>
    <property type="match status" value="1"/>
</dbReference>
<keyword evidence="7" id="KW-0539">Nucleus</keyword>
<reference evidence="10" key="2">
    <citation type="submission" date="2023-05" db="EMBL/GenBank/DDBJ databases">
        <authorList>
            <person name="Fouks B."/>
        </authorList>
    </citation>
    <scope>NUCLEOTIDE SEQUENCE</scope>
    <source>
        <strain evidence="10">Stay&amp;Tobe</strain>
        <tissue evidence="10">Testes</tissue>
    </source>
</reference>
<sequence>MTKEKNGDNPAGESAMEVDKQQDRHKEMEQQPQSEREVSPESEGWTVLTPQRSEQNDQESEVTIIGTNAVSGESVAIAATSVQTPNIDTTVAASVVDTMAMSSEPTVISSGNSVYPNLFNSSLPAAPPLVPPQFILPPPPVISPPFIAPQMQPHFRTGQLMQHTLMQPAQHIRPHVARAVEQMMSMGFSNEGGWLTQLLESKNGDISKALDMLQPVRRS</sequence>
<proteinExistence type="predicted"/>
<evidence type="ECO:0000259" key="9">
    <source>
        <dbReference type="PROSITE" id="PS50030"/>
    </source>
</evidence>
<evidence type="ECO:0000313" key="11">
    <source>
        <dbReference type="Proteomes" id="UP001233999"/>
    </source>
</evidence>
<comment type="caution">
    <text evidence="10">The sequence shown here is derived from an EMBL/GenBank/DDBJ whole genome shotgun (WGS) entry which is preliminary data.</text>
</comment>
<dbReference type="PROSITE" id="PS50030">
    <property type="entry name" value="UBA"/>
    <property type="match status" value="1"/>
</dbReference>
<evidence type="ECO:0000256" key="7">
    <source>
        <dbReference type="ARBA" id="ARBA00023242"/>
    </source>
</evidence>
<keyword evidence="6" id="KW-0862">Zinc</keyword>
<dbReference type="AlphaFoldDB" id="A0AAD8EP05"/>
<reference evidence="10" key="1">
    <citation type="journal article" date="2023" name="IScience">
        <title>Live-bearing cockroach genome reveals convergent evolutionary mechanisms linked to viviparity in insects and beyond.</title>
        <authorList>
            <person name="Fouks B."/>
            <person name="Harrison M.C."/>
            <person name="Mikhailova A.A."/>
            <person name="Marchal E."/>
            <person name="English S."/>
            <person name="Carruthers M."/>
            <person name="Jennings E.C."/>
            <person name="Chiamaka E.L."/>
            <person name="Frigard R.A."/>
            <person name="Pippel M."/>
            <person name="Attardo G.M."/>
            <person name="Benoit J.B."/>
            <person name="Bornberg-Bauer E."/>
            <person name="Tobe S.S."/>
        </authorList>
    </citation>
    <scope>NUCLEOTIDE SEQUENCE</scope>
    <source>
        <strain evidence="10">Stay&amp;Tobe</strain>
    </source>
</reference>
<dbReference type="Gene3D" id="1.10.8.10">
    <property type="entry name" value="DNA helicase RuvA subunit, C-terminal domain"/>
    <property type="match status" value="1"/>
</dbReference>
<feature type="region of interest" description="Disordered" evidence="8">
    <location>
        <begin position="1"/>
        <end position="60"/>
    </location>
</feature>
<evidence type="ECO:0000256" key="8">
    <source>
        <dbReference type="SAM" id="MobiDB-lite"/>
    </source>
</evidence>
<dbReference type="InterPro" id="IPR009060">
    <property type="entry name" value="UBA-like_sf"/>
</dbReference>
<keyword evidence="4" id="KW-0479">Metal-binding</keyword>
<dbReference type="SUPFAM" id="SSF46934">
    <property type="entry name" value="UBA-like"/>
    <property type="match status" value="1"/>
</dbReference>
<name>A0AAD8EP05_DIPPU</name>
<evidence type="ECO:0000256" key="4">
    <source>
        <dbReference type="ARBA" id="ARBA00022723"/>
    </source>
</evidence>
<dbReference type="GO" id="GO:0008270">
    <property type="term" value="F:zinc ion binding"/>
    <property type="evidence" value="ECO:0007669"/>
    <property type="project" value="UniProtKB-KW"/>
</dbReference>
<dbReference type="FunFam" id="1.10.8.10:FF:000034">
    <property type="entry name" value="Sequestosome 1"/>
    <property type="match status" value="1"/>
</dbReference>
<feature type="domain" description="UBA" evidence="9">
    <location>
        <begin position="171"/>
        <end position="213"/>
    </location>
</feature>